<reference evidence="1 2" key="1">
    <citation type="submission" date="2024-10" db="EMBL/GenBank/DDBJ databases">
        <authorList>
            <person name="Topkara A.R."/>
            <person name="Saygin H."/>
        </authorList>
    </citation>
    <scope>NUCLEOTIDE SEQUENCE [LARGE SCALE GENOMIC DNA]</scope>
    <source>
        <strain evidence="1 2">M3C6</strain>
    </source>
</reference>
<gene>
    <name evidence="1" type="ORF">ACFLIM_23965</name>
</gene>
<keyword evidence="2" id="KW-1185">Reference proteome</keyword>
<evidence type="ECO:0000313" key="1">
    <source>
        <dbReference type="EMBL" id="MFG1706256.1"/>
    </source>
</evidence>
<dbReference type="RefSeq" id="WP_393168947.1">
    <property type="nucleotide sequence ID" value="NZ_JBICRM010000014.1"/>
</dbReference>
<evidence type="ECO:0000313" key="2">
    <source>
        <dbReference type="Proteomes" id="UP001603978"/>
    </source>
</evidence>
<dbReference type="Proteomes" id="UP001603978">
    <property type="component" value="Unassembled WGS sequence"/>
</dbReference>
<comment type="caution">
    <text evidence="1">The sequence shown here is derived from an EMBL/GenBank/DDBJ whole genome shotgun (WGS) entry which is preliminary data.</text>
</comment>
<accession>A0ABW7AIK2</accession>
<organism evidence="1 2">
    <name type="scientific">Nonomuraea marmarensis</name>
    <dbReference type="NCBI Taxonomy" id="3351344"/>
    <lineage>
        <taxon>Bacteria</taxon>
        <taxon>Bacillati</taxon>
        <taxon>Actinomycetota</taxon>
        <taxon>Actinomycetes</taxon>
        <taxon>Streptosporangiales</taxon>
        <taxon>Streptosporangiaceae</taxon>
        <taxon>Nonomuraea</taxon>
    </lineage>
</organism>
<dbReference type="EMBL" id="JBICRM010000014">
    <property type="protein sequence ID" value="MFG1706256.1"/>
    <property type="molecule type" value="Genomic_DNA"/>
</dbReference>
<protein>
    <submittedName>
        <fullName evidence="1">Uncharacterized protein</fullName>
    </submittedName>
</protein>
<proteinExistence type="predicted"/>
<sequence>MIPSIPKSSMMCDAWDTASLHRISGGDPLLCLSEAFRSAGQSSWYVTDMNRQRPPQAAGEQVEAFLCEALTH</sequence>
<name>A0ABW7AIK2_9ACTN</name>